<dbReference type="PANTHER" id="PTHR46910:SF25">
    <property type="entry name" value="ABC-TRANSPORTER-REGULATING TRANSCRIPTION FACTOR"/>
    <property type="match status" value="1"/>
</dbReference>
<dbReference type="CDD" id="cd12148">
    <property type="entry name" value="fungal_TF_MHR"/>
    <property type="match status" value="1"/>
</dbReference>
<evidence type="ECO:0000259" key="3">
    <source>
        <dbReference type="SMART" id="SM00906"/>
    </source>
</evidence>
<gene>
    <name evidence="4" type="ORF">CPLU01_14967</name>
</gene>
<dbReference type="GO" id="GO:0003677">
    <property type="term" value="F:DNA binding"/>
    <property type="evidence" value="ECO:0007669"/>
    <property type="project" value="InterPro"/>
</dbReference>
<dbReference type="EMBL" id="WIGO01000444">
    <property type="protein sequence ID" value="KAF6812122.1"/>
    <property type="molecule type" value="Genomic_DNA"/>
</dbReference>
<dbReference type="Pfam" id="PF04082">
    <property type="entry name" value="Fungal_trans"/>
    <property type="match status" value="1"/>
</dbReference>
<dbReference type="GO" id="GO:0008270">
    <property type="term" value="F:zinc ion binding"/>
    <property type="evidence" value="ECO:0007669"/>
    <property type="project" value="InterPro"/>
</dbReference>
<dbReference type="PANTHER" id="PTHR46910">
    <property type="entry name" value="TRANSCRIPTION FACTOR PDR1"/>
    <property type="match status" value="1"/>
</dbReference>
<dbReference type="Proteomes" id="UP000654918">
    <property type="component" value="Unassembled WGS sequence"/>
</dbReference>
<evidence type="ECO:0000313" key="5">
    <source>
        <dbReference type="Proteomes" id="UP000654918"/>
    </source>
</evidence>
<dbReference type="SMART" id="SM00906">
    <property type="entry name" value="Fungal_trans"/>
    <property type="match status" value="1"/>
</dbReference>
<proteinExistence type="predicted"/>
<dbReference type="GO" id="GO:0006351">
    <property type="term" value="P:DNA-templated transcription"/>
    <property type="evidence" value="ECO:0007669"/>
    <property type="project" value="InterPro"/>
</dbReference>
<keyword evidence="1" id="KW-0539">Nucleus</keyword>
<evidence type="ECO:0000256" key="1">
    <source>
        <dbReference type="ARBA" id="ARBA00023242"/>
    </source>
</evidence>
<keyword evidence="5" id="KW-1185">Reference proteome</keyword>
<sequence>MGAGRDLRYFGSSSAIALLRSQPSLPEQLTTARANTDNSDSEAGPWSLWTHPRLQPVLDRRTHCPLPSWNEALSLVSAFFDQEHMALPLFHPPAFMALLGQQYSGKFDGGPAWWTSFNAVLAITHRRRVEEGVSADKDLAWGYAANALDTVLDILLRASQLMSVQALLILAWFFLGTPNPQPSFMLVTNAIRLAHSIGLHRKGCAPSLSPIERATRVNVFWLAFALDRELSLRTGRPPAQDFGNFEVDLPDPLMQHEFSTYSPQSTNCTVFFAATQLSVIEAKLYSEMYLSEGLQPDSIAKATRFLNQDLQDWRAAFFTSFDVESHPELTKHASVVRLSYTYYHCVILVHRAQSDLDWTTRNSTTSEELSSADISDSIERSLHAARSILKIGSRIPNTWHSLLWDVIPITVTAVIVACLHALRRPSSANVTEDLRYVFDAVESLTHLRQEATDSYLRPVMIACQSLYNAARRATRGCTNAFSEHTGHDNLQTLASKRICEGNQDVSRDTLASSMHMQEEGISTQRPEAEVESGLCPQNQSRDVGYGAQDQSLSFREMIPWEFDSLLGESVFEFLG</sequence>
<feature type="region of interest" description="Disordered" evidence="2">
    <location>
        <begin position="516"/>
        <end position="542"/>
    </location>
</feature>
<dbReference type="InterPro" id="IPR007219">
    <property type="entry name" value="XnlR_reg_dom"/>
</dbReference>
<evidence type="ECO:0000313" key="4">
    <source>
        <dbReference type="EMBL" id="KAF6812122.1"/>
    </source>
</evidence>
<reference evidence="4" key="1">
    <citation type="journal article" date="2020" name="Phytopathology">
        <title>Genome Sequence Resources of Colletotrichum truncatum, C. plurivorum, C. musicola, and C. sojae: Four Species Pathogenic to Soybean (Glycine max).</title>
        <authorList>
            <person name="Rogerio F."/>
            <person name="Boufleur T.R."/>
            <person name="Ciampi-Guillardi M."/>
            <person name="Sukno S.A."/>
            <person name="Thon M.R."/>
            <person name="Massola Junior N.S."/>
            <person name="Baroncelli R."/>
        </authorList>
    </citation>
    <scope>NUCLEOTIDE SEQUENCE</scope>
    <source>
        <strain evidence="4">LFN00145</strain>
    </source>
</reference>
<organism evidence="4 5">
    <name type="scientific">Colletotrichum plurivorum</name>
    <dbReference type="NCBI Taxonomy" id="2175906"/>
    <lineage>
        <taxon>Eukaryota</taxon>
        <taxon>Fungi</taxon>
        <taxon>Dikarya</taxon>
        <taxon>Ascomycota</taxon>
        <taxon>Pezizomycotina</taxon>
        <taxon>Sordariomycetes</taxon>
        <taxon>Hypocreomycetidae</taxon>
        <taxon>Glomerellales</taxon>
        <taxon>Glomerellaceae</taxon>
        <taxon>Colletotrichum</taxon>
        <taxon>Colletotrichum orchidearum species complex</taxon>
    </lineage>
</organism>
<accession>A0A8H6JFQ8</accession>
<dbReference type="AlphaFoldDB" id="A0A8H6JFQ8"/>
<dbReference type="GO" id="GO:0003700">
    <property type="term" value="F:DNA-binding transcription factor activity"/>
    <property type="evidence" value="ECO:0007669"/>
    <property type="project" value="InterPro"/>
</dbReference>
<name>A0A8H6JFQ8_9PEZI</name>
<comment type="caution">
    <text evidence="4">The sequence shown here is derived from an EMBL/GenBank/DDBJ whole genome shotgun (WGS) entry which is preliminary data.</text>
</comment>
<dbReference type="InterPro" id="IPR050987">
    <property type="entry name" value="AtrR-like"/>
</dbReference>
<protein>
    <submittedName>
        <fullName evidence="4">Fungal specific transcription factor</fullName>
    </submittedName>
</protein>
<feature type="compositionally biased region" description="Polar residues" evidence="2">
    <location>
        <begin position="516"/>
        <end position="525"/>
    </location>
</feature>
<evidence type="ECO:0000256" key="2">
    <source>
        <dbReference type="SAM" id="MobiDB-lite"/>
    </source>
</evidence>
<feature type="domain" description="Xylanolytic transcriptional activator regulatory" evidence="3">
    <location>
        <begin position="183"/>
        <end position="258"/>
    </location>
</feature>